<gene>
    <name evidence="10" type="primary">yiaM_5</name>
    <name evidence="10" type="ORF">SDC9_197796</name>
</gene>
<keyword evidence="3" id="KW-1003">Cell membrane</keyword>
<feature type="transmembrane region" description="Helical" evidence="8">
    <location>
        <begin position="20"/>
        <end position="41"/>
    </location>
</feature>
<evidence type="ECO:0000256" key="6">
    <source>
        <dbReference type="ARBA" id="ARBA00022989"/>
    </source>
</evidence>
<keyword evidence="4" id="KW-0997">Cell inner membrane</keyword>
<feature type="domain" description="Tripartite ATP-independent periplasmic transporters DctQ component" evidence="9">
    <location>
        <begin position="30"/>
        <end position="160"/>
    </location>
</feature>
<dbReference type="PANTHER" id="PTHR35011">
    <property type="entry name" value="2,3-DIKETO-L-GULONATE TRAP TRANSPORTER SMALL PERMEASE PROTEIN YIAM"/>
    <property type="match status" value="1"/>
</dbReference>
<accession>A0A645IGD0</accession>
<keyword evidence="2" id="KW-0813">Transport</keyword>
<dbReference type="Pfam" id="PF04290">
    <property type="entry name" value="DctQ"/>
    <property type="match status" value="1"/>
</dbReference>
<evidence type="ECO:0000256" key="3">
    <source>
        <dbReference type="ARBA" id="ARBA00022475"/>
    </source>
</evidence>
<evidence type="ECO:0000256" key="2">
    <source>
        <dbReference type="ARBA" id="ARBA00022448"/>
    </source>
</evidence>
<name>A0A645IGD0_9ZZZZ</name>
<dbReference type="EMBL" id="VSSQ01114088">
    <property type="protein sequence ID" value="MPN50170.1"/>
    <property type="molecule type" value="Genomic_DNA"/>
</dbReference>
<proteinExistence type="predicted"/>
<evidence type="ECO:0000256" key="7">
    <source>
        <dbReference type="ARBA" id="ARBA00023136"/>
    </source>
</evidence>
<feature type="transmembrane region" description="Helical" evidence="8">
    <location>
        <begin position="92"/>
        <end position="111"/>
    </location>
</feature>
<organism evidence="10">
    <name type="scientific">bioreactor metagenome</name>
    <dbReference type="NCBI Taxonomy" id="1076179"/>
    <lineage>
        <taxon>unclassified sequences</taxon>
        <taxon>metagenomes</taxon>
        <taxon>ecological metagenomes</taxon>
    </lineage>
</organism>
<dbReference type="GO" id="GO:0015740">
    <property type="term" value="P:C4-dicarboxylate transport"/>
    <property type="evidence" value="ECO:0007669"/>
    <property type="project" value="TreeGrafter"/>
</dbReference>
<evidence type="ECO:0000256" key="5">
    <source>
        <dbReference type="ARBA" id="ARBA00022692"/>
    </source>
</evidence>
<reference evidence="10" key="1">
    <citation type="submission" date="2019-08" db="EMBL/GenBank/DDBJ databases">
        <authorList>
            <person name="Kucharzyk K."/>
            <person name="Murdoch R.W."/>
            <person name="Higgins S."/>
            <person name="Loffler F."/>
        </authorList>
    </citation>
    <scope>NUCLEOTIDE SEQUENCE</scope>
</reference>
<keyword evidence="6 8" id="KW-1133">Transmembrane helix</keyword>
<feature type="transmembrane region" description="Helical" evidence="8">
    <location>
        <begin position="53"/>
        <end position="71"/>
    </location>
</feature>
<dbReference type="AlphaFoldDB" id="A0A645IGD0"/>
<dbReference type="GO" id="GO:0022857">
    <property type="term" value="F:transmembrane transporter activity"/>
    <property type="evidence" value="ECO:0007669"/>
    <property type="project" value="TreeGrafter"/>
</dbReference>
<dbReference type="InterPro" id="IPR007387">
    <property type="entry name" value="TRAP_DctQ"/>
</dbReference>
<keyword evidence="5 8" id="KW-0812">Transmembrane</keyword>
<evidence type="ECO:0000259" key="9">
    <source>
        <dbReference type="Pfam" id="PF04290"/>
    </source>
</evidence>
<comment type="subcellular location">
    <subcellularLocation>
        <location evidence="1">Cell inner membrane</location>
        <topology evidence="1">Multi-pass membrane protein</topology>
    </subcellularLocation>
</comment>
<dbReference type="PANTHER" id="PTHR35011:SF2">
    <property type="entry name" value="2,3-DIKETO-L-GULONATE TRAP TRANSPORTER SMALL PERMEASE PROTEIN YIAM"/>
    <property type="match status" value="1"/>
</dbReference>
<evidence type="ECO:0000313" key="10">
    <source>
        <dbReference type="EMBL" id="MPN50170.1"/>
    </source>
</evidence>
<protein>
    <submittedName>
        <fullName evidence="10">2,3-diketo-L-gulonate TRAP transporter small permease protein YiaM</fullName>
    </submittedName>
</protein>
<dbReference type="InterPro" id="IPR055348">
    <property type="entry name" value="DctQ"/>
</dbReference>
<evidence type="ECO:0000256" key="4">
    <source>
        <dbReference type="ARBA" id="ARBA00022519"/>
    </source>
</evidence>
<evidence type="ECO:0000256" key="1">
    <source>
        <dbReference type="ARBA" id="ARBA00004429"/>
    </source>
</evidence>
<sequence>MMIVMKKSMLCKFVDRFEEATCLIALSMSVVVLFVNVVLRYCFRTGFAWSDEAVRYLIIYVTMIGLGMGIRNNATISVDLLLQMSSESSKRILHIVIFAIQIIFGMVMTFASSKLLLMSWKMNEHTLAMDIPIIIPYSPLLIGSLLVIYRSVQELICVLKNEK</sequence>
<dbReference type="GO" id="GO:0005886">
    <property type="term" value="C:plasma membrane"/>
    <property type="evidence" value="ECO:0007669"/>
    <property type="project" value="UniProtKB-SubCell"/>
</dbReference>
<comment type="caution">
    <text evidence="10">The sequence shown here is derived from an EMBL/GenBank/DDBJ whole genome shotgun (WGS) entry which is preliminary data.</text>
</comment>
<keyword evidence="7 8" id="KW-0472">Membrane</keyword>
<feature type="transmembrane region" description="Helical" evidence="8">
    <location>
        <begin position="131"/>
        <end position="149"/>
    </location>
</feature>
<evidence type="ECO:0000256" key="8">
    <source>
        <dbReference type="SAM" id="Phobius"/>
    </source>
</evidence>